<keyword evidence="4" id="KW-1185">Reference proteome</keyword>
<dbReference type="Gene3D" id="3.30.200.20">
    <property type="entry name" value="Phosphorylase Kinase, domain 1"/>
    <property type="match status" value="1"/>
</dbReference>
<accession>A0ABN8MPJ9</accession>
<organism evidence="3 4">
    <name type="scientific">Porites evermanni</name>
    <dbReference type="NCBI Taxonomy" id="104178"/>
    <lineage>
        <taxon>Eukaryota</taxon>
        <taxon>Metazoa</taxon>
        <taxon>Cnidaria</taxon>
        <taxon>Anthozoa</taxon>
        <taxon>Hexacorallia</taxon>
        <taxon>Scleractinia</taxon>
        <taxon>Fungiina</taxon>
        <taxon>Poritidae</taxon>
        <taxon>Porites</taxon>
    </lineage>
</organism>
<gene>
    <name evidence="3" type="ORF">PEVE_00039154</name>
</gene>
<comment type="caution">
    <text evidence="3">The sequence shown here is derived from an EMBL/GenBank/DDBJ whole genome shotgun (WGS) entry which is preliminary data.</text>
</comment>
<feature type="non-terminal residue" evidence="3">
    <location>
        <position position="1"/>
    </location>
</feature>
<dbReference type="InterPro" id="IPR016477">
    <property type="entry name" value="Fructo-/Ketosamine-3-kinase"/>
</dbReference>
<dbReference type="SUPFAM" id="SSF56112">
    <property type="entry name" value="Protein kinase-like (PK-like)"/>
    <property type="match status" value="1"/>
</dbReference>
<evidence type="ECO:0000256" key="2">
    <source>
        <dbReference type="ARBA" id="ARBA00048655"/>
    </source>
</evidence>
<protein>
    <recommendedName>
        <fullName evidence="1">protein-ribulosamine 3-kinase</fullName>
        <ecNumber evidence="1">2.7.1.172</ecNumber>
    </recommendedName>
</protein>
<dbReference type="EC" id="2.7.1.172" evidence="1"/>
<dbReference type="Pfam" id="PF03881">
    <property type="entry name" value="Fructosamin_kin"/>
    <property type="match status" value="1"/>
</dbReference>
<dbReference type="InterPro" id="IPR011009">
    <property type="entry name" value="Kinase-like_dom_sf"/>
</dbReference>
<evidence type="ECO:0000313" key="3">
    <source>
        <dbReference type="EMBL" id="CAH3032864.1"/>
    </source>
</evidence>
<dbReference type="PIRSF" id="PIRSF006221">
    <property type="entry name" value="Ketosamine-3-kinase"/>
    <property type="match status" value="1"/>
</dbReference>
<sequence length="307" mass="34940">NTLTTIAGALNMARSLQVSKLEEILQKELNTTKLKPLRFATGGCINEGQSYLTENGKIFVKVNEKSEATKMFEGEFLSLETIYPTNTVRVPKPIKIFDHPAGSGSIFIMEHIDMKGLRKYQAQLGAQLGRLHMDNIKKLQKAEIEENRIGKGKDPTAIHKFGFPAVTCCGYIGQNNEWCDDWVTFYTNRLQQQMDLIDKEYGDSEARSLWSSLKLKIPEFFKDVPDIKPSLLHGDLWSGNAAETDDGPVVFDPASFYGHHEFDLAIAGMFGGFSETFYDAYHKEIPKEKGFNKRHQLYQLFHHLNHW</sequence>
<evidence type="ECO:0000256" key="1">
    <source>
        <dbReference type="ARBA" id="ARBA00011961"/>
    </source>
</evidence>
<comment type="catalytic activity">
    <reaction evidence="2">
        <text>N(6)-D-ribulosyl-L-lysyl-[protein] + ATP = N(6)-(3-O-phospho-D-ribulosyl)-L-lysyl-[protein] + ADP + H(+)</text>
        <dbReference type="Rhea" id="RHEA:48432"/>
        <dbReference type="Rhea" id="RHEA-COMP:12103"/>
        <dbReference type="Rhea" id="RHEA-COMP:12104"/>
        <dbReference type="ChEBI" id="CHEBI:15378"/>
        <dbReference type="ChEBI" id="CHEBI:30616"/>
        <dbReference type="ChEBI" id="CHEBI:90418"/>
        <dbReference type="ChEBI" id="CHEBI:90420"/>
        <dbReference type="ChEBI" id="CHEBI:456216"/>
        <dbReference type="EC" id="2.7.1.172"/>
    </reaction>
    <physiologicalReaction direction="left-to-right" evidence="2">
        <dbReference type="Rhea" id="RHEA:48433"/>
    </physiologicalReaction>
</comment>
<dbReference type="PANTHER" id="PTHR12149:SF8">
    <property type="entry name" value="PROTEIN-RIBULOSAMINE 3-KINASE"/>
    <property type="match status" value="1"/>
</dbReference>
<dbReference type="EMBL" id="CALNXI010000684">
    <property type="protein sequence ID" value="CAH3032864.1"/>
    <property type="molecule type" value="Genomic_DNA"/>
</dbReference>
<name>A0ABN8MPJ9_9CNID</name>
<proteinExistence type="predicted"/>
<reference evidence="3 4" key="1">
    <citation type="submission" date="2022-05" db="EMBL/GenBank/DDBJ databases">
        <authorList>
            <consortium name="Genoscope - CEA"/>
            <person name="William W."/>
        </authorList>
    </citation>
    <scope>NUCLEOTIDE SEQUENCE [LARGE SCALE GENOMIC DNA]</scope>
</reference>
<dbReference type="Gene3D" id="3.90.1200.10">
    <property type="match status" value="1"/>
</dbReference>
<evidence type="ECO:0000313" key="4">
    <source>
        <dbReference type="Proteomes" id="UP001159427"/>
    </source>
</evidence>
<dbReference type="Proteomes" id="UP001159427">
    <property type="component" value="Unassembled WGS sequence"/>
</dbReference>
<dbReference type="PANTHER" id="PTHR12149">
    <property type="entry name" value="FRUCTOSAMINE 3 KINASE-RELATED PROTEIN"/>
    <property type="match status" value="1"/>
</dbReference>